<dbReference type="EMBL" id="MN740249">
    <property type="protein sequence ID" value="QHT95983.1"/>
    <property type="molecule type" value="Genomic_DNA"/>
</dbReference>
<sequence length="144" mass="16887">MDRTQINKELELLGLKNKLLITLKYYLFNTPQMELSCFYRILELLKQKYTDANDFNFVEQGIRRNLQNYNNNLPLAISNISSYIYNCNNEYLLKDLLNNIDTGINYHLTNRQDALTKLIIENTNITAETGNEVVCLREDIKSLL</sequence>
<organism evidence="1">
    <name type="scientific">viral metagenome</name>
    <dbReference type="NCBI Taxonomy" id="1070528"/>
    <lineage>
        <taxon>unclassified sequences</taxon>
        <taxon>metagenomes</taxon>
        <taxon>organismal metagenomes</taxon>
    </lineage>
</organism>
<dbReference type="AlphaFoldDB" id="A0A6C0IWU1"/>
<evidence type="ECO:0000313" key="1">
    <source>
        <dbReference type="EMBL" id="QHT95983.1"/>
    </source>
</evidence>
<proteinExistence type="predicted"/>
<accession>A0A6C0IWU1</accession>
<name>A0A6C0IWU1_9ZZZZ</name>
<protein>
    <submittedName>
        <fullName evidence="1">Uncharacterized protein</fullName>
    </submittedName>
</protein>
<reference evidence="1" key="1">
    <citation type="journal article" date="2020" name="Nature">
        <title>Giant virus diversity and host interactions through global metagenomics.</title>
        <authorList>
            <person name="Schulz F."/>
            <person name="Roux S."/>
            <person name="Paez-Espino D."/>
            <person name="Jungbluth S."/>
            <person name="Walsh D.A."/>
            <person name="Denef V.J."/>
            <person name="McMahon K.D."/>
            <person name="Konstantinidis K.T."/>
            <person name="Eloe-Fadrosh E.A."/>
            <person name="Kyrpides N.C."/>
            <person name="Woyke T."/>
        </authorList>
    </citation>
    <scope>NUCLEOTIDE SEQUENCE</scope>
    <source>
        <strain evidence="1">GVMAG-M-3300024301-20</strain>
    </source>
</reference>